<evidence type="ECO:0000256" key="4">
    <source>
        <dbReference type="ARBA" id="ARBA00023098"/>
    </source>
</evidence>
<evidence type="ECO:0000313" key="6">
    <source>
        <dbReference type="EnsemblPlants" id="MELO3C024533.2.1"/>
    </source>
</evidence>
<comment type="similarity">
    <text evidence="1">Belongs to the 'GDSL' lipolytic enzyme family.</text>
</comment>
<sequence length="368" mass="41196">MASNKLLFSFLPFLVFFLHFGQGSSAVHFHPLKLFVFGDSYVDTGNIHVNASSARNFPYGITFPGVPSGRFSDGRVLTDFLAKYVGLKKSPIPFTVWQRFGRKGAKYGMNFGFGGTGVFDTSFPFPNMTTQINFFRNLIVNSIFSSYDIHSSIALVSPSGNDYSFYFTNNGSLENALNLLPNDFDRLVYYGLLRNGFKPFIFSVVNQISVNLKRIYKLGVKKVVVLGLGPVGCYPKPTAPSFKKCNKTMDSIAVFHNTLLKQAVEKLNYETKEGSPNFFILNMYDTVLSIIKNKENRKGGATFKTPLKPCCFGVNSNFSCGSVDERGNKMYTLCKRPDLALFWDAVHPTQNGWFATFSSFKSTLKHII</sequence>
<feature type="chain" id="PRO_5039946063" description="GDSL esterase/lipase At5g03610-like" evidence="5">
    <location>
        <begin position="27"/>
        <end position="368"/>
    </location>
</feature>
<evidence type="ECO:0000256" key="3">
    <source>
        <dbReference type="ARBA" id="ARBA00022963"/>
    </source>
</evidence>
<dbReference type="Pfam" id="PF00657">
    <property type="entry name" value="Lipase_GDSL"/>
    <property type="match status" value="1"/>
</dbReference>
<dbReference type="Gramene" id="MELO3C024533.2.1">
    <property type="protein sequence ID" value="MELO3C024533.2.1"/>
    <property type="gene ID" value="MELO3C024533.2"/>
</dbReference>
<dbReference type="GO" id="GO:0016042">
    <property type="term" value="P:lipid catabolic process"/>
    <property type="evidence" value="ECO:0007669"/>
    <property type="project" value="UniProtKB-KW"/>
</dbReference>
<accession>A0A9I9DVR9</accession>
<dbReference type="Gene3D" id="3.40.50.1110">
    <property type="entry name" value="SGNH hydrolase"/>
    <property type="match status" value="1"/>
</dbReference>
<proteinExistence type="inferred from homology"/>
<keyword evidence="3" id="KW-0442">Lipid degradation</keyword>
<evidence type="ECO:0000256" key="5">
    <source>
        <dbReference type="SAM" id="SignalP"/>
    </source>
</evidence>
<keyword evidence="5" id="KW-0732">Signal</keyword>
<dbReference type="PANTHER" id="PTHR46020:SF32">
    <property type="entry name" value="GDSL ESTERASE_LIPASE"/>
    <property type="match status" value="1"/>
</dbReference>
<name>A0A9I9DVR9_CUCME</name>
<dbReference type="PANTHER" id="PTHR46020">
    <property type="entry name" value="OSJNBB0059K02.9 PROTEIN"/>
    <property type="match status" value="1"/>
</dbReference>
<protein>
    <recommendedName>
        <fullName evidence="7">GDSL esterase/lipase At5g03610-like</fullName>
    </recommendedName>
</protein>
<evidence type="ECO:0008006" key="7">
    <source>
        <dbReference type="Google" id="ProtNLM"/>
    </source>
</evidence>
<keyword evidence="2" id="KW-0378">Hydrolase</keyword>
<dbReference type="InterPro" id="IPR001087">
    <property type="entry name" value="GDSL"/>
</dbReference>
<evidence type="ECO:0000256" key="1">
    <source>
        <dbReference type="ARBA" id="ARBA00008668"/>
    </source>
</evidence>
<dbReference type="InterPro" id="IPR036514">
    <property type="entry name" value="SGNH_hydro_sf"/>
</dbReference>
<keyword evidence="4" id="KW-0443">Lipid metabolism</keyword>
<organism evidence="6">
    <name type="scientific">Cucumis melo</name>
    <name type="common">Muskmelon</name>
    <dbReference type="NCBI Taxonomy" id="3656"/>
    <lineage>
        <taxon>Eukaryota</taxon>
        <taxon>Viridiplantae</taxon>
        <taxon>Streptophyta</taxon>
        <taxon>Embryophyta</taxon>
        <taxon>Tracheophyta</taxon>
        <taxon>Spermatophyta</taxon>
        <taxon>Magnoliopsida</taxon>
        <taxon>eudicotyledons</taxon>
        <taxon>Gunneridae</taxon>
        <taxon>Pentapetalae</taxon>
        <taxon>rosids</taxon>
        <taxon>fabids</taxon>
        <taxon>Cucurbitales</taxon>
        <taxon>Cucurbitaceae</taxon>
        <taxon>Benincaseae</taxon>
        <taxon>Cucumis</taxon>
    </lineage>
</organism>
<reference evidence="6" key="1">
    <citation type="submission" date="2023-03" db="UniProtKB">
        <authorList>
            <consortium name="EnsemblPlants"/>
        </authorList>
    </citation>
    <scope>IDENTIFICATION</scope>
</reference>
<dbReference type="EnsemblPlants" id="MELO3C024533.2.1">
    <property type="protein sequence ID" value="MELO3C024533.2.1"/>
    <property type="gene ID" value="MELO3C024533.2"/>
</dbReference>
<dbReference type="AlphaFoldDB" id="A0A9I9DVR9"/>
<evidence type="ECO:0000256" key="2">
    <source>
        <dbReference type="ARBA" id="ARBA00022801"/>
    </source>
</evidence>
<dbReference type="GO" id="GO:0016788">
    <property type="term" value="F:hydrolase activity, acting on ester bonds"/>
    <property type="evidence" value="ECO:0007669"/>
    <property type="project" value="InterPro"/>
</dbReference>
<feature type="signal peptide" evidence="5">
    <location>
        <begin position="1"/>
        <end position="26"/>
    </location>
</feature>